<evidence type="ECO:0000256" key="1">
    <source>
        <dbReference type="ARBA" id="ARBA00022737"/>
    </source>
</evidence>
<dbReference type="InterPro" id="IPR019734">
    <property type="entry name" value="TPR_rpt"/>
</dbReference>
<proteinExistence type="predicted"/>
<evidence type="ECO:0000313" key="5">
    <source>
        <dbReference type="EMBL" id="CAF4372340.1"/>
    </source>
</evidence>
<dbReference type="Gene3D" id="1.25.40.10">
    <property type="entry name" value="Tetratricopeptide repeat domain"/>
    <property type="match status" value="2"/>
</dbReference>
<dbReference type="SMART" id="SM00028">
    <property type="entry name" value="TPR"/>
    <property type="match status" value="5"/>
</dbReference>
<sequence>MSEQKFKSTVPKPSGDVVRPRRRVAQNYLVIWVDSNIDPKTDDCKSTLEKLRAVVHDVQLCTTSEQCVEFLNEIDDQKAFIISSGALGQHLVGNVHEMSQVEAIYIFCGNKARHKQWANEWPKIRGVFTSIKPICESLKEVAREYDQDMIPMSSVAKEKTTWSEENLNQLEPTYMYSVLFKEILLEIDGDDTKSINTFVTYCRMQNIPEAQLNEFQKNYHQKTPVWWYTSEMFLNDMLDRALRTLDMEAMTKLGFFIRDLHLQLEQLHKEQSNEFDKQFIVYRGEVFTEQDFQHLIDAKGGLLSFNIFLDTSKDQKMAMKFAEWAMKKNEDAIGVIFIMTIDQYKMSTKTIPFAMIDDYSAFPSEHTILFTMHTVFRVCGIKQTANNSRLWEVQLTITEDNDPQLATLTNCIKNEIEGATGWHRLGHLMIKVGHFNQAEEFCNELLKNASDDSDRANIYHMLGMLKYHQGKYQEAVAFYEKSLKIKRKTLPDDDISLASTYSNIGQVYNNMADCSKALVFYEKSLKIREISLPPNHPDLTTSYNNIGQAYHNMGNHSKALEFFEKSLKIREIFLPPNHPDLGQSYNNIGQVYNKMNEYSKALSYIDKALAIWQKSLPPTHPNIKGAMNSIEHVKKKL</sequence>
<dbReference type="Proteomes" id="UP000681720">
    <property type="component" value="Unassembled WGS sequence"/>
</dbReference>
<dbReference type="SUPFAM" id="SSF48452">
    <property type="entry name" value="TPR-like"/>
    <property type="match status" value="1"/>
</dbReference>
<dbReference type="Pfam" id="PF13374">
    <property type="entry name" value="TPR_10"/>
    <property type="match status" value="1"/>
</dbReference>
<evidence type="ECO:0000256" key="2">
    <source>
        <dbReference type="ARBA" id="ARBA00022803"/>
    </source>
</evidence>
<dbReference type="PANTHER" id="PTHR45641:SF1">
    <property type="entry name" value="AAA+ ATPASE DOMAIN-CONTAINING PROTEIN"/>
    <property type="match status" value="1"/>
</dbReference>
<dbReference type="Pfam" id="PF13424">
    <property type="entry name" value="TPR_12"/>
    <property type="match status" value="2"/>
</dbReference>
<dbReference type="EMBL" id="CAJNOW010012271">
    <property type="protein sequence ID" value="CAF1608070.1"/>
    <property type="molecule type" value="Genomic_DNA"/>
</dbReference>
<reference evidence="4" key="1">
    <citation type="submission" date="2021-02" db="EMBL/GenBank/DDBJ databases">
        <authorList>
            <person name="Nowell W R."/>
        </authorList>
    </citation>
    <scope>NUCLEOTIDE SEQUENCE</scope>
</reference>
<evidence type="ECO:0000256" key="3">
    <source>
        <dbReference type="PROSITE-ProRule" id="PRU00339"/>
    </source>
</evidence>
<dbReference type="PROSITE" id="PS51996">
    <property type="entry name" value="TR_MART"/>
    <property type="match status" value="1"/>
</dbReference>
<comment type="caution">
    <text evidence="4">The sequence shown here is derived from an EMBL/GenBank/DDBJ whole genome shotgun (WGS) entry which is preliminary data.</text>
</comment>
<dbReference type="PROSITE" id="PS50005">
    <property type="entry name" value="TPR"/>
    <property type="match status" value="4"/>
</dbReference>
<dbReference type="Proteomes" id="UP000663834">
    <property type="component" value="Unassembled WGS sequence"/>
</dbReference>
<dbReference type="PROSITE" id="PS50293">
    <property type="entry name" value="TPR_REGION"/>
    <property type="match status" value="3"/>
</dbReference>
<feature type="repeat" description="TPR" evidence="3">
    <location>
        <begin position="498"/>
        <end position="531"/>
    </location>
</feature>
<dbReference type="SUPFAM" id="SSF56399">
    <property type="entry name" value="ADP-ribosylation"/>
    <property type="match status" value="1"/>
</dbReference>
<organism evidence="4 6">
    <name type="scientific">Rotaria magnacalcarata</name>
    <dbReference type="NCBI Taxonomy" id="392030"/>
    <lineage>
        <taxon>Eukaryota</taxon>
        <taxon>Metazoa</taxon>
        <taxon>Spiralia</taxon>
        <taxon>Gnathifera</taxon>
        <taxon>Rotifera</taxon>
        <taxon>Eurotatoria</taxon>
        <taxon>Bdelloidea</taxon>
        <taxon>Philodinida</taxon>
        <taxon>Philodinidae</taxon>
        <taxon>Rotaria</taxon>
    </lineage>
</organism>
<protein>
    <submittedName>
        <fullName evidence="4">Uncharacterized protein</fullName>
    </submittedName>
</protein>
<keyword evidence="2 3" id="KW-0802">TPR repeat</keyword>
<name>A0A816BE86_9BILA</name>
<feature type="repeat" description="TPR" evidence="3">
    <location>
        <begin position="540"/>
        <end position="573"/>
    </location>
</feature>
<feature type="repeat" description="TPR" evidence="3">
    <location>
        <begin position="582"/>
        <end position="615"/>
    </location>
</feature>
<dbReference type="EMBL" id="CAJOBJ010050678">
    <property type="protein sequence ID" value="CAF4372340.1"/>
    <property type="molecule type" value="Genomic_DNA"/>
</dbReference>
<accession>A0A816BE86</accession>
<evidence type="ECO:0000313" key="6">
    <source>
        <dbReference type="Proteomes" id="UP000663834"/>
    </source>
</evidence>
<dbReference type="InterPro" id="IPR011990">
    <property type="entry name" value="TPR-like_helical_dom_sf"/>
</dbReference>
<dbReference type="AlphaFoldDB" id="A0A816BE86"/>
<dbReference type="PANTHER" id="PTHR45641">
    <property type="entry name" value="TETRATRICOPEPTIDE REPEAT PROTEIN (AFU_ORTHOLOGUE AFUA_6G03870)"/>
    <property type="match status" value="1"/>
</dbReference>
<evidence type="ECO:0000313" key="4">
    <source>
        <dbReference type="EMBL" id="CAF1608070.1"/>
    </source>
</evidence>
<dbReference type="Gene3D" id="3.90.176.10">
    <property type="entry name" value="Toxin ADP-ribosyltransferase, Chain A, domain 1"/>
    <property type="match status" value="1"/>
</dbReference>
<feature type="repeat" description="TPR" evidence="3">
    <location>
        <begin position="456"/>
        <end position="489"/>
    </location>
</feature>
<keyword evidence="1" id="KW-0677">Repeat</keyword>
<dbReference type="OrthoDB" id="5986190at2759"/>
<gene>
    <name evidence="5" type="ORF">GIL414_LOCUS28904</name>
    <name evidence="4" type="ORF">KQP761_LOCUS23040</name>
</gene>